<dbReference type="InterPro" id="IPR000620">
    <property type="entry name" value="EamA_dom"/>
</dbReference>
<evidence type="ECO:0000256" key="2">
    <source>
        <dbReference type="ARBA" id="ARBA00007362"/>
    </source>
</evidence>
<keyword evidence="11" id="KW-1185">Reference proteome</keyword>
<feature type="domain" description="EamA" evidence="9">
    <location>
        <begin position="156"/>
        <end position="282"/>
    </location>
</feature>
<feature type="transmembrane region" description="Helical" evidence="8">
    <location>
        <begin position="268"/>
        <end position="286"/>
    </location>
</feature>
<dbReference type="NCBIfam" id="TIGR00688">
    <property type="entry name" value="rarD"/>
    <property type="match status" value="1"/>
</dbReference>
<feature type="transmembrane region" description="Helical" evidence="8">
    <location>
        <begin position="152"/>
        <end position="168"/>
    </location>
</feature>
<dbReference type="STRING" id="1140003.OMY_02001"/>
<feature type="domain" description="EamA" evidence="9">
    <location>
        <begin position="6"/>
        <end position="144"/>
    </location>
</feature>
<evidence type="ECO:0000256" key="1">
    <source>
        <dbReference type="ARBA" id="ARBA00004651"/>
    </source>
</evidence>
<dbReference type="InterPro" id="IPR037185">
    <property type="entry name" value="EmrE-like"/>
</dbReference>
<feature type="transmembrane region" description="Helical" evidence="8">
    <location>
        <begin position="74"/>
        <end position="93"/>
    </location>
</feature>
<keyword evidence="4" id="KW-1003">Cell membrane</keyword>
<keyword evidence="3" id="KW-0813">Transport</keyword>
<keyword evidence="7 8" id="KW-0472">Membrane</keyword>
<dbReference type="Proteomes" id="UP000015961">
    <property type="component" value="Unassembled WGS sequence"/>
</dbReference>
<dbReference type="PATRIC" id="fig|1140003.3.peg.1928"/>
<dbReference type="PANTHER" id="PTHR22911:SF137">
    <property type="entry name" value="SOLUTE CARRIER FAMILY 35 MEMBER G2-RELATED"/>
    <property type="match status" value="1"/>
</dbReference>
<evidence type="ECO:0000256" key="6">
    <source>
        <dbReference type="ARBA" id="ARBA00022989"/>
    </source>
</evidence>
<evidence type="ECO:0000256" key="5">
    <source>
        <dbReference type="ARBA" id="ARBA00022692"/>
    </source>
</evidence>
<accession>S0L085</accession>
<comment type="caution">
    <text evidence="10">The sequence shown here is derived from an EMBL/GenBank/DDBJ whole genome shotgun (WGS) entry which is preliminary data.</text>
</comment>
<feature type="transmembrane region" description="Helical" evidence="8">
    <location>
        <begin position="105"/>
        <end position="122"/>
    </location>
</feature>
<feature type="transmembrane region" description="Helical" evidence="8">
    <location>
        <begin position="12"/>
        <end position="31"/>
    </location>
</feature>
<keyword evidence="6 8" id="KW-1133">Transmembrane helix</keyword>
<feature type="transmembrane region" description="Helical" evidence="8">
    <location>
        <begin position="180"/>
        <end position="203"/>
    </location>
</feature>
<evidence type="ECO:0000256" key="4">
    <source>
        <dbReference type="ARBA" id="ARBA00022475"/>
    </source>
</evidence>
<protein>
    <submittedName>
        <fullName evidence="10">Protein RarD</fullName>
    </submittedName>
</protein>
<proteinExistence type="inferred from homology"/>
<evidence type="ECO:0000256" key="7">
    <source>
        <dbReference type="ARBA" id="ARBA00023136"/>
    </source>
</evidence>
<feature type="transmembrane region" description="Helical" evidence="8">
    <location>
        <begin position="37"/>
        <end position="54"/>
    </location>
</feature>
<dbReference type="SUPFAM" id="SSF103481">
    <property type="entry name" value="Multidrug resistance efflux transporter EmrE"/>
    <property type="match status" value="2"/>
</dbReference>
<dbReference type="eggNOG" id="COG2962">
    <property type="taxonomic scope" value="Bacteria"/>
</dbReference>
<dbReference type="RefSeq" id="WP_016186433.1">
    <property type="nucleotide sequence ID" value="NZ_ASWO01000007.1"/>
</dbReference>
<dbReference type="Pfam" id="PF00892">
    <property type="entry name" value="EamA"/>
    <property type="match status" value="2"/>
</dbReference>
<dbReference type="InterPro" id="IPR004626">
    <property type="entry name" value="RarD"/>
</dbReference>
<feature type="transmembrane region" description="Helical" evidence="8">
    <location>
        <begin position="209"/>
        <end position="230"/>
    </location>
</feature>
<comment type="subcellular location">
    <subcellularLocation>
        <location evidence="1">Cell membrane</location>
        <topology evidence="1">Multi-pass membrane protein</topology>
    </subcellularLocation>
</comment>
<evidence type="ECO:0000313" key="10">
    <source>
        <dbReference type="EMBL" id="EOT82967.1"/>
    </source>
</evidence>
<dbReference type="OrthoDB" id="369870at2"/>
<gene>
    <name evidence="10" type="ORF">I573_02080</name>
</gene>
<dbReference type="PANTHER" id="PTHR22911">
    <property type="entry name" value="ACYL-MALONYL CONDENSING ENZYME-RELATED"/>
    <property type="match status" value="1"/>
</dbReference>
<feature type="transmembrane region" description="Helical" evidence="8">
    <location>
        <begin position="242"/>
        <end position="262"/>
    </location>
</feature>
<sequence>MEEKTVGILSGLVSYLFWGVLGLFWALLSFVPALDILAYRFVFSLVFMAIILTIQKNWRAFFKSVASLWKSKKIIWVILASFLIAVNWGTYIYMVGHGQATEASLGYYIMPLFNVVIALVFFKEPLTKTSFLAILLAAIGVVWFTIQTGSLPLNTLILATAFCLYGVIKKKIELPASFSLMLETIVCVPFGIVYLLFFTQVSFFSYSPLTIGLLVLSGVVTAVPLLLFTVAAKTVDFVTLSFIQYVNPTMQLLVAVFFLHEAFDPHKWIVFAFIWLGIAIFTVGTIHEYRQVMFQKVK</sequence>
<evidence type="ECO:0000256" key="8">
    <source>
        <dbReference type="SAM" id="Phobius"/>
    </source>
</evidence>
<dbReference type="GO" id="GO:0005886">
    <property type="term" value="C:plasma membrane"/>
    <property type="evidence" value="ECO:0007669"/>
    <property type="project" value="UniProtKB-SubCell"/>
</dbReference>
<evidence type="ECO:0000256" key="3">
    <source>
        <dbReference type="ARBA" id="ARBA00022448"/>
    </source>
</evidence>
<organism evidence="10 11">
    <name type="scientific">Enterococcus sulfureus ATCC 49903</name>
    <dbReference type="NCBI Taxonomy" id="1140003"/>
    <lineage>
        <taxon>Bacteria</taxon>
        <taxon>Bacillati</taxon>
        <taxon>Bacillota</taxon>
        <taxon>Bacilli</taxon>
        <taxon>Lactobacillales</taxon>
        <taxon>Enterococcaceae</taxon>
        <taxon>Enterococcus</taxon>
    </lineage>
</organism>
<reference evidence="10 11" key="1">
    <citation type="submission" date="2013-03" db="EMBL/GenBank/DDBJ databases">
        <title>The Genome Sequence of Enterococcus sulfureus ATCC_49903 (PacBio/Illumina hybrid assembly).</title>
        <authorList>
            <consortium name="The Broad Institute Genomics Platform"/>
            <consortium name="The Broad Institute Genome Sequencing Center for Infectious Disease"/>
            <person name="Earl A."/>
            <person name="Russ C."/>
            <person name="Gilmore M."/>
            <person name="Surin D."/>
            <person name="Walker B."/>
            <person name="Young S."/>
            <person name="Zeng Q."/>
            <person name="Gargeya S."/>
            <person name="Fitzgerald M."/>
            <person name="Haas B."/>
            <person name="Abouelleil A."/>
            <person name="Allen A.W."/>
            <person name="Alvarado L."/>
            <person name="Arachchi H.M."/>
            <person name="Berlin A.M."/>
            <person name="Chapman S.B."/>
            <person name="Gainer-Dewar J."/>
            <person name="Goldberg J."/>
            <person name="Griggs A."/>
            <person name="Gujja S."/>
            <person name="Hansen M."/>
            <person name="Howarth C."/>
            <person name="Imamovic A."/>
            <person name="Ireland A."/>
            <person name="Larimer J."/>
            <person name="McCowan C."/>
            <person name="Murphy C."/>
            <person name="Pearson M."/>
            <person name="Poon T.W."/>
            <person name="Priest M."/>
            <person name="Roberts A."/>
            <person name="Saif S."/>
            <person name="Shea T."/>
            <person name="Sisk P."/>
            <person name="Sykes S."/>
            <person name="Wortman J."/>
            <person name="Nusbaum C."/>
            <person name="Birren B."/>
        </authorList>
    </citation>
    <scope>NUCLEOTIDE SEQUENCE [LARGE SCALE GENOMIC DNA]</scope>
    <source>
        <strain evidence="10 11">ATCC 49903</strain>
    </source>
</reference>
<evidence type="ECO:0000259" key="9">
    <source>
        <dbReference type="Pfam" id="PF00892"/>
    </source>
</evidence>
<name>S0L085_9ENTE</name>
<evidence type="ECO:0000313" key="11">
    <source>
        <dbReference type="Proteomes" id="UP000015961"/>
    </source>
</evidence>
<keyword evidence="5 8" id="KW-0812">Transmembrane</keyword>
<feature type="transmembrane region" description="Helical" evidence="8">
    <location>
        <begin position="129"/>
        <end position="146"/>
    </location>
</feature>
<comment type="similarity">
    <text evidence="2">Belongs to the EamA transporter family.</text>
</comment>
<dbReference type="AlphaFoldDB" id="S0L085"/>
<dbReference type="EMBL" id="ASWO01000007">
    <property type="protein sequence ID" value="EOT82967.1"/>
    <property type="molecule type" value="Genomic_DNA"/>
</dbReference>